<evidence type="ECO:0000313" key="1">
    <source>
        <dbReference type="EMBL" id="QWM90586.1"/>
    </source>
</evidence>
<proteinExistence type="predicted"/>
<dbReference type="GeneID" id="75687010"/>
<organism evidence="1 2">
    <name type="scientific">uncultured phage cr61_1</name>
    <dbReference type="NCBI Taxonomy" id="2986417"/>
    <lineage>
        <taxon>Viruses</taxon>
        <taxon>Duplodnaviria</taxon>
        <taxon>Heunggongvirae</taxon>
        <taxon>Uroviricota</taxon>
        <taxon>Caudoviricetes</taxon>
        <taxon>Crassvirales</taxon>
        <taxon>Suoliviridae</taxon>
        <taxon>Oafivirinae</taxon>
        <taxon>Bohxovirus</taxon>
        <taxon>Bohxovirus oralis</taxon>
    </lineage>
</organism>
<accession>A0AAE7RWB2</accession>
<evidence type="ECO:0000313" key="2">
    <source>
        <dbReference type="Proteomes" id="UP000827408"/>
    </source>
</evidence>
<dbReference type="KEGG" id="vg:75687010"/>
<keyword evidence="2" id="KW-1185">Reference proteome</keyword>
<protein>
    <submittedName>
        <fullName evidence="1">Uncharacterized protein</fullName>
    </submittedName>
</protein>
<dbReference type="Proteomes" id="UP000827408">
    <property type="component" value="Segment"/>
</dbReference>
<name>A0AAE7RWB2_9CAUD</name>
<gene>
    <name evidence="1" type="primary">gp_67518</name>
</gene>
<dbReference type="RefSeq" id="YP_010509526.1">
    <property type="nucleotide sequence ID" value="NC_067209.1"/>
</dbReference>
<dbReference type="EMBL" id="MZ130491">
    <property type="protein sequence ID" value="QWM90586.1"/>
    <property type="molecule type" value="Genomic_DNA"/>
</dbReference>
<reference evidence="1 2" key="1">
    <citation type="submission" date="2021-04" db="EMBL/GenBank/DDBJ databases">
        <authorList>
            <person name="Shkoporov A.N."/>
            <person name="Stockdale S.R."/>
            <person name="Guerin E."/>
            <person name="Ross R.P."/>
            <person name="Hill C."/>
        </authorList>
    </citation>
    <scope>NUCLEOTIDE SEQUENCE [LARGE SCALE GENOMIC DNA]</scope>
    <source>
        <strain evidence="2">cr61_1</strain>
    </source>
</reference>
<sequence>MAKRYDDHHKVIREESERTERAKHVNARPYKRPKYKTKFYEEDV</sequence>